<comment type="subcellular location">
    <subcellularLocation>
        <location evidence="2">Cytoplasm</location>
    </subcellularLocation>
</comment>
<dbReference type="InterPro" id="IPR055414">
    <property type="entry name" value="LRR_R13L4/SHOC2-like"/>
</dbReference>
<dbReference type="InterPro" id="IPR036388">
    <property type="entry name" value="WH-like_DNA-bd_sf"/>
</dbReference>
<dbReference type="SUPFAM" id="SSF52540">
    <property type="entry name" value="P-loop containing nucleoside triphosphate hydrolases"/>
    <property type="match status" value="1"/>
</dbReference>
<dbReference type="PRINTS" id="PR00364">
    <property type="entry name" value="DISEASERSIST"/>
</dbReference>
<protein>
    <recommendedName>
        <fullName evidence="17">NB-ARC domain-containing protein</fullName>
    </recommendedName>
</protein>
<keyword evidence="10" id="KW-0067">ATP-binding</keyword>
<dbReference type="InterPro" id="IPR002182">
    <property type="entry name" value="NB-ARC"/>
</dbReference>
<dbReference type="EMBL" id="JARYMX010000004">
    <property type="protein sequence ID" value="KAJ9550359.1"/>
    <property type="molecule type" value="Genomic_DNA"/>
</dbReference>
<keyword evidence="8" id="KW-0547">Nucleotide-binding</keyword>
<dbReference type="Pfam" id="PF23559">
    <property type="entry name" value="WHD_DRP"/>
    <property type="match status" value="1"/>
</dbReference>
<evidence type="ECO:0000259" key="13">
    <source>
        <dbReference type="Pfam" id="PF23559"/>
    </source>
</evidence>
<keyword evidence="5" id="KW-0433">Leucine-rich repeat</keyword>
<accession>A0AA38SYM5</accession>
<evidence type="ECO:0000313" key="15">
    <source>
        <dbReference type="EMBL" id="KAJ9550359.1"/>
    </source>
</evidence>
<dbReference type="FunFam" id="1.10.10.10:FF:000322">
    <property type="entry name" value="Probable disease resistance protein At1g63360"/>
    <property type="match status" value="1"/>
</dbReference>
<dbReference type="Pfam" id="PF00931">
    <property type="entry name" value="NB-ARC"/>
    <property type="match status" value="1"/>
</dbReference>
<evidence type="ECO:0000256" key="9">
    <source>
        <dbReference type="ARBA" id="ARBA00022821"/>
    </source>
</evidence>
<feature type="domain" description="Disease resistance protein winged helix" evidence="13">
    <location>
        <begin position="425"/>
        <end position="494"/>
    </location>
</feature>
<proteinExistence type="inferred from homology"/>
<evidence type="ECO:0000256" key="6">
    <source>
        <dbReference type="ARBA" id="ARBA00022667"/>
    </source>
</evidence>
<keyword evidence="4" id="KW-0963">Cytoplasm</keyword>
<dbReference type="FunFam" id="3.40.50.300:FF:001091">
    <property type="entry name" value="Probable disease resistance protein At1g61300"/>
    <property type="match status" value="1"/>
</dbReference>
<evidence type="ECO:0000256" key="7">
    <source>
        <dbReference type="ARBA" id="ARBA00022737"/>
    </source>
</evidence>
<feature type="domain" description="Disease resistance R13L4/SHOC-2-like LRR" evidence="14">
    <location>
        <begin position="548"/>
        <end position="753"/>
    </location>
</feature>
<dbReference type="InterPro" id="IPR027417">
    <property type="entry name" value="P-loop_NTPase"/>
</dbReference>
<dbReference type="Pfam" id="PF23598">
    <property type="entry name" value="LRR_14"/>
    <property type="match status" value="1"/>
</dbReference>
<dbReference type="InterPro" id="IPR042197">
    <property type="entry name" value="Apaf_helical"/>
</dbReference>
<evidence type="ECO:0000256" key="4">
    <source>
        <dbReference type="ARBA" id="ARBA00022490"/>
    </source>
</evidence>
<reference evidence="15" key="1">
    <citation type="submission" date="2023-03" db="EMBL/GenBank/DDBJ databases">
        <title>Chromosome-scale reference genome and RAD-based genetic map of yellow starthistle (Centaurea solstitialis) reveal putative structural variation and QTLs associated with invader traits.</title>
        <authorList>
            <person name="Reatini B."/>
            <person name="Cang F.A."/>
            <person name="Jiang Q."/>
            <person name="Mckibben M.T.W."/>
            <person name="Barker M.S."/>
            <person name="Rieseberg L.H."/>
            <person name="Dlugosch K.M."/>
        </authorList>
    </citation>
    <scope>NUCLEOTIDE SEQUENCE</scope>
    <source>
        <strain evidence="15">CAN-66</strain>
        <tissue evidence="15">Leaf</tissue>
    </source>
</reference>
<dbReference type="Gene3D" id="1.20.5.4130">
    <property type="match status" value="1"/>
</dbReference>
<gene>
    <name evidence="15" type="ORF">OSB04_014404</name>
</gene>
<dbReference type="InterPro" id="IPR044974">
    <property type="entry name" value="Disease_R_plants"/>
</dbReference>
<evidence type="ECO:0000259" key="12">
    <source>
        <dbReference type="Pfam" id="PF00931"/>
    </source>
</evidence>
<evidence type="ECO:0000256" key="8">
    <source>
        <dbReference type="ARBA" id="ARBA00022741"/>
    </source>
</evidence>
<dbReference type="GO" id="GO:0005524">
    <property type="term" value="F:ATP binding"/>
    <property type="evidence" value="ECO:0007669"/>
    <property type="project" value="UniProtKB-KW"/>
</dbReference>
<keyword evidence="6" id="KW-0381">Hypersensitive response</keyword>
<dbReference type="InterPro" id="IPR032675">
    <property type="entry name" value="LRR_dom_sf"/>
</dbReference>
<dbReference type="GO" id="GO:0009626">
    <property type="term" value="P:plant-type hypersensitive response"/>
    <property type="evidence" value="ECO:0007669"/>
    <property type="project" value="UniProtKB-KW"/>
</dbReference>
<feature type="domain" description="NB-ARC" evidence="12">
    <location>
        <begin position="176"/>
        <end position="345"/>
    </location>
</feature>
<keyword evidence="9" id="KW-0611">Plant defense</keyword>
<dbReference type="AlphaFoldDB" id="A0AA38SYM5"/>
<dbReference type="PANTHER" id="PTHR23155:SF1152">
    <property type="entry name" value="AAA+ ATPASE DOMAIN-CONTAINING PROTEIN"/>
    <property type="match status" value="1"/>
</dbReference>
<keyword evidence="7" id="KW-0677">Repeat</keyword>
<evidence type="ECO:0000256" key="1">
    <source>
        <dbReference type="ARBA" id="ARBA00002074"/>
    </source>
</evidence>
<evidence type="ECO:0000259" key="14">
    <source>
        <dbReference type="Pfam" id="PF23598"/>
    </source>
</evidence>
<dbReference type="PANTHER" id="PTHR23155">
    <property type="entry name" value="DISEASE RESISTANCE PROTEIN RP"/>
    <property type="match status" value="1"/>
</dbReference>
<dbReference type="Gene3D" id="1.10.8.430">
    <property type="entry name" value="Helical domain of apoptotic protease-activating factors"/>
    <property type="match status" value="1"/>
</dbReference>
<dbReference type="Gene3D" id="1.10.10.10">
    <property type="entry name" value="Winged helix-like DNA-binding domain superfamily/Winged helix DNA-binding domain"/>
    <property type="match status" value="1"/>
</dbReference>
<keyword evidence="11" id="KW-0175">Coiled coil</keyword>
<feature type="coiled-coil region" evidence="11">
    <location>
        <begin position="66"/>
        <end position="93"/>
    </location>
</feature>
<comment type="function">
    <text evidence="1">Confers resistance to late blight (Phytophthora infestans) races carrying the avirulence gene Avr1. Resistance proteins guard the plant against pathogens that contain an appropriate avirulence protein via an indirect interaction with this avirulence protein. That triggers a defense system including the hypersensitive response, which restricts the pathogen growth.</text>
</comment>
<dbReference type="GO" id="GO:0043531">
    <property type="term" value="F:ADP binding"/>
    <property type="evidence" value="ECO:0007669"/>
    <property type="project" value="InterPro"/>
</dbReference>
<dbReference type="Gene3D" id="3.40.50.300">
    <property type="entry name" value="P-loop containing nucleotide triphosphate hydrolases"/>
    <property type="match status" value="1"/>
</dbReference>
<sequence>MAYASLQNLMDNLKKLIHGNHHPLINNLNPLIVSKRPLLKRLYQELNSIIQTLFSIHEDPCNPHELEKVRNLKKRLKDDAEEAQDTIDLFLSALHFKNSGVSPTSDVLKTSLDLEKVLKSFKSMKAELKAINIGNMKIDTSSRIKHVSQYVAGTSYTRNPLGMKKPSDEIVVGLDRDVEIIRDKLTEDTKQLCVVSIVGMGGLGKTTLATKLFNDPFLKYHFHIRAWATVSQTYAKRDLLIQILASIGVQEDLEKDHDSKLREKLHKKLMGRRYLLVVDDIWSIEALDELKMCLPHDNTASRIMLTTRLNEVALHVKPHGFVHALPCLTEEESWELLKHKVFHGDECPERFIEPGRQIARKCHGLPLSVVVMAGVLANEPMNIDLWEEIACSISSYHKGNLEILALSYHHLPDHLRECFLYLGGFPEDFELVTEKLIWLWIAEGFIKEAGNRSLEDTAKTYLMDLINKNLIIVAERNVIGDVEACKVHDLVRELCMQKAKEERCFLKLDSPPLSYQLRLAILYDQQRRIFTNEDISIMNFTLFPARTIRSLLCFHTDIHSITSIPCSFVLLKVLDLQKCRSRHFPHGLALLVHLRYLAIWYPFKFPHSICKLWSLQTLILHTSYSTTCLPDAIQGLLNLRHIWSDTLIDLPYIGKPMNLQSISSVKFEQGVDNLHKCFPIIKKLHLSCFKNEEYHLELLPYLETLELVGSGFRRNRIWFPTTLKQLTLRECCLPWSDMSTIQLLPNLEVLKLSHKAFMGTHWDACEQQFQQLKLLKLGW</sequence>
<keyword evidence="16" id="KW-1185">Reference proteome</keyword>
<comment type="similarity">
    <text evidence="3">Belongs to the disease resistance NB-LRR family.</text>
</comment>
<dbReference type="Gene3D" id="3.80.10.10">
    <property type="entry name" value="Ribonuclease Inhibitor"/>
    <property type="match status" value="1"/>
</dbReference>
<evidence type="ECO:0008006" key="17">
    <source>
        <dbReference type="Google" id="ProtNLM"/>
    </source>
</evidence>
<comment type="caution">
    <text evidence="15">The sequence shown here is derived from an EMBL/GenBank/DDBJ whole genome shotgun (WGS) entry which is preliminary data.</text>
</comment>
<evidence type="ECO:0000256" key="10">
    <source>
        <dbReference type="ARBA" id="ARBA00022840"/>
    </source>
</evidence>
<name>A0AA38SYM5_9ASTR</name>
<evidence type="ECO:0000256" key="11">
    <source>
        <dbReference type="SAM" id="Coils"/>
    </source>
</evidence>
<dbReference type="InterPro" id="IPR058922">
    <property type="entry name" value="WHD_DRP"/>
</dbReference>
<evidence type="ECO:0000256" key="2">
    <source>
        <dbReference type="ARBA" id="ARBA00004496"/>
    </source>
</evidence>
<dbReference type="GO" id="GO:0051607">
    <property type="term" value="P:defense response to virus"/>
    <property type="evidence" value="ECO:0007669"/>
    <property type="project" value="UniProtKB-ARBA"/>
</dbReference>
<dbReference type="SUPFAM" id="SSF52058">
    <property type="entry name" value="L domain-like"/>
    <property type="match status" value="1"/>
</dbReference>
<dbReference type="Proteomes" id="UP001172457">
    <property type="component" value="Chromosome 4"/>
</dbReference>
<organism evidence="15 16">
    <name type="scientific">Centaurea solstitialis</name>
    <name type="common">yellow star-thistle</name>
    <dbReference type="NCBI Taxonomy" id="347529"/>
    <lineage>
        <taxon>Eukaryota</taxon>
        <taxon>Viridiplantae</taxon>
        <taxon>Streptophyta</taxon>
        <taxon>Embryophyta</taxon>
        <taxon>Tracheophyta</taxon>
        <taxon>Spermatophyta</taxon>
        <taxon>Magnoliopsida</taxon>
        <taxon>eudicotyledons</taxon>
        <taxon>Gunneridae</taxon>
        <taxon>Pentapetalae</taxon>
        <taxon>asterids</taxon>
        <taxon>campanulids</taxon>
        <taxon>Asterales</taxon>
        <taxon>Asteraceae</taxon>
        <taxon>Carduoideae</taxon>
        <taxon>Cardueae</taxon>
        <taxon>Centaureinae</taxon>
        <taxon>Centaurea</taxon>
    </lineage>
</organism>
<evidence type="ECO:0000256" key="5">
    <source>
        <dbReference type="ARBA" id="ARBA00022614"/>
    </source>
</evidence>
<evidence type="ECO:0000313" key="16">
    <source>
        <dbReference type="Proteomes" id="UP001172457"/>
    </source>
</evidence>
<evidence type="ECO:0000256" key="3">
    <source>
        <dbReference type="ARBA" id="ARBA00008894"/>
    </source>
</evidence>